<proteinExistence type="predicted"/>
<protein>
    <submittedName>
        <fullName evidence="1">Uncharacterized protein</fullName>
    </submittedName>
</protein>
<name>A0A848EW42_MEGEL</name>
<sequence>MDQENKKEPCGGTAQEELTNQVKALEDIMVQVIAYQIAIIAMLQQKEITTYDAIDQLANSNKQEQKKLMEQAISKWKEIYGQK</sequence>
<evidence type="ECO:0000313" key="2">
    <source>
        <dbReference type="Proteomes" id="UP000536773"/>
    </source>
</evidence>
<comment type="caution">
    <text evidence="1">The sequence shown here is derived from an EMBL/GenBank/DDBJ whole genome shotgun (WGS) entry which is preliminary data.</text>
</comment>
<dbReference type="AlphaFoldDB" id="A0A848EW42"/>
<accession>A0A848EW42</accession>
<evidence type="ECO:0000313" key="1">
    <source>
        <dbReference type="EMBL" id="NMK40103.1"/>
    </source>
</evidence>
<organism evidence="1 2">
    <name type="scientific">Megasphaera elsdenii</name>
    <dbReference type="NCBI Taxonomy" id="907"/>
    <lineage>
        <taxon>Bacteria</taxon>
        <taxon>Bacillati</taxon>
        <taxon>Bacillota</taxon>
        <taxon>Negativicutes</taxon>
        <taxon>Veillonellales</taxon>
        <taxon>Veillonellaceae</taxon>
        <taxon>Megasphaera</taxon>
    </lineage>
</organism>
<reference evidence="1 2" key="1">
    <citation type="submission" date="2020-04" db="EMBL/GenBank/DDBJ databases">
        <authorList>
            <person name="Hitch T.C.A."/>
            <person name="Wylensek D."/>
            <person name="Clavel T."/>
        </authorList>
    </citation>
    <scope>NUCLEOTIDE SEQUENCE [LARGE SCALE GENOMIC DNA]</scope>
    <source>
        <strain evidence="1 2">WCA-386-APC-2A</strain>
    </source>
</reference>
<gene>
    <name evidence="1" type="ORF">HG933_12180</name>
</gene>
<dbReference type="Proteomes" id="UP000536773">
    <property type="component" value="Unassembled WGS sequence"/>
</dbReference>
<dbReference type="EMBL" id="JABBJH010000047">
    <property type="protein sequence ID" value="NMK40103.1"/>
    <property type="molecule type" value="Genomic_DNA"/>
</dbReference>
<dbReference type="RefSeq" id="WP_169014102.1">
    <property type="nucleotide sequence ID" value="NZ_JABBJH010000047.1"/>
</dbReference>